<name>A0AAF1B0F8_DAUCS</name>
<organism evidence="1 2">
    <name type="scientific">Daucus carota subsp. sativus</name>
    <name type="common">Carrot</name>
    <dbReference type="NCBI Taxonomy" id="79200"/>
    <lineage>
        <taxon>Eukaryota</taxon>
        <taxon>Viridiplantae</taxon>
        <taxon>Streptophyta</taxon>
        <taxon>Embryophyta</taxon>
        <taxon>Tracheophyta</taxon>
        <taxon>Spermatophyta</taxon>
        <taxon>Magnoliopsida</taxon>
        <taxon>eudicotyledons</taxon>
        <taxon>Gunneridae</taxon>
        <taxon>Pentapetalae</taxon>
        <taxon>asterids</taxon>
        <taxon>campanulids</taxon>
        <taxon>Apiales</taxon>
        <taxon>Apiaceae</taxon>
        <taxon>Apioideae</taxon>
        <taxon>Scandiceae</taxon>
        <taxon>Daucinae</taxon>
        <taxon>Daucus</taxon>
        <taxon>Daucus sect. Daucus</taxon>
    </lineage>
</organism>
<dbReference type="AlphaFoldDB" id="A0AAF1B0F8"/>
<evidence type="ECO:0000313" key="1">
    <source>
        <dbReference type="EMBL" id="WOH01460.1"/>
    </source>
</evidence>
<reference evidence="1" key="1">
    <citation type="journal article" date="2016" name="Nat. Genet.">
        <title>A high-quality carrot genome assembly provides new insights into carotenoid accumulation and asterid genome evolution.</title>
        <authorList>
            <person name="Iorizzo M."/>
            <person name="Ellison S."/>
            <person name="Senalik D."/>
            <person name="Zeng P."/>
            <person name="Satapoomin P."/>
            <person name="Huang J."/>
            <person name="Bowman M."/>
            <person name="Iovene M."/>
            <person name="Sanseverino W."/>
            <person name="Cavagnaro P."/>
            <person name="Yildiz M."/>
            <person name="Macko-Podgorni A."/>
            <person name="Moranska E."/>
            <person name="Grzebelus E."/>
            <person name="Grzebelus D."/>
            <person name="Ashrafi H."/>
            <person name="Zheng Z."/>
            <person name="Cheng S."/>
            <person name="Spooner D."/>
            <person name="Van Deynze A."/>
            <person name="Simon P."/>
        </authorList>
    </citation>
    <scope>NUCLEOTIDE SEQUENCE</scope>
    <source>
        <tissue evidence="1">Leaf</tissue>
    </source>
</reference>
<evidence type="ECO:0008006" key="3">
    <source>
        <dbReference type="Google" id="ProtNLM"/>
    </source>
</evidence>
<dbReference type="PANTHER" id="PTHR43205">
    <property type="entry name" value="PROSTAGLANDIN REDUCTASE"/>
    <property type="match status" value="1"/>
</dbReference>
<dbReference type="InterPro" id="IPR045010">
    <property type="entry name" value="MDR_fam"/>
</dbReference>
<dbReference type="GO" id="GO:0032440">
    <property type="term" value="F:2-alkenal reductase [NAD(P)H] activity"/>
    <property type="evidence" value="ECO:0007669"/>
    <property type="project" value="TreeGrafter"/>
</dbReference>
<dbReference type="PANTHER" id="PTHR43205:SF7">
    <property type="entry name" value="PROSTAGLANDIN REDUCTASE 1"/>
    <property type="match status" value="1"/>
</dbReference>
<accession>A0AAF1B0F8</accession>
<protein>
    <recommendedName>
        <fullName evidence="3">Alcohol dehydrogenase-like C-terminal domain-containing protein</fullName>
    </recommendedName>
</protein>
<dbReference type="EMBL" id="CP093347">
    <property type="protein sequence ID" value="WOH01460.1"/>
    <property type="molecule type" value="Genomic_DNA"/>
</dbReference>
<keyword evidence="2" id="KW-1185">Reference proteome</keyword>
<dbReference type="Gene3D" id="3.90.180.10">
    <property type="entry name" value="Medium-chain alcohol dehydrogenases, catalytic domain"/>
    <property type="match status" value="1"/>
</dbReference>
<evidence type="ECO:0000313" key="2">
    <source>
        <dbReference type="Proteomes" id="UP000077755"/>
    </source>
</evidence>
<sequence>MNDPLILDRVVALGTSSINLPGTVIVILCHEHAMNLAPYILHFLVELLKNKFGFNEAFNYKEEQDLDAALKRIWFLELVLPWIKDGKMTYLKDIAEGLESAPAALVGLYAGQNVGKQVVVIAHE</sequence>
<dbReference type="SUPFAM" id="SSF50129">
    <property type="entry name" value="GroES-like"/>
    <property type="match status" value="1"/>
</dbReference>
<reference evidence="1" key="2">
    <citation type="submission" date="2022-03" db="EMBL/GenBank/DDBJ databases">
        <title>Draft title - Genomic analysis of global carrot germplasm unveils the trajectory of domestication and the origin of high carotenoid orange carrot.</title>
        <authorList>
            <person name="Iorizzo M."/>
            <person name="Ellison S."/>
            <person name="Senalik D."/>
            <person name="Macko-Podgorni A."/>
            <person name="Grzebelus D."/>
            <person name="Bostan H."/>
            <person name="Rolling W."/>
            <person name="Curaba J."/>
            <person name="Simon P."/>
        </authorList>
    </citation>
    <scope>NUCLEOTIDE SEQUENCE</scope>
    <source>
        <tissue evidence="1">Leaf</tissue>
    </source>
</reference>
<gene>
    <name evidence="1" type="ORF">DCAR_0520844</name>
</gene>
<proteinExistence type="predicted"/>
<dbReference type="Gene3D" id="3.40.50.720">
    <property type="entry name" value="NAD(P)-binding Rossmann-like Domain"/>
    <property type="match status" value="2"/>
</dbReference>
<dbReference type="InterPro" id="IPR011032">
    <property type="entry name" value="GroES-like_sf"/>
</dbReference>
<dbReference type="Proteomes" id="UP000077755">
    <property type="component" value="Chromosome 5"/>
</dbReference>